<protein>
    <submittedName>
        <fullName evidence="4">MerR family transcriptional regulator</fullName>
    </submittedName>
</protein>
<dbReference type="InterPro" id="IPR000551">
    <property type="entry name" value="MerR-type_HTH_dom"/>
</dbReference>
<evidence type="ECO:0000313" key="5">
    <source>
        <dbReference type="Proteomes" id="UP000321328"/>
    </source>
</evidence>
<sequence>MLRQVSVKRLDDEDYPSITMGRAAELLGVQPAFLRSLDAAGVLHPHRSPGGHRLYSRRQLALATRVRALLDEGLSLDAARRIVGLQDDLDVAHARIRELEDELRTSLNGRDPSEAGDDSRTL</sequence>
<evidence type="ECO:0000313" key="4">
    <source>
        <dbReference type="EMBL" id="GEL16703.1"/>
    </source>
</evidence>
<proteinExistence type="predicted"/>
<dbReference type="Pfam" id="PF13411">
    <property type="entry name" value="MerR_1"/>
    <property type="match status" value="1"/>
</dbReference>
<dbReference type="PROSITE" id="PS50937">
    <property type="entry name" value="HTH_MERR_2"/>
    <property type="match status" value="1"/>
</dbReference>
<reference evidence="4 5" key="1">
    <citation type="submission" date="2019-07" db="EMBL/GenBank/DDBJ databases">
        <title>Whole genome shotgun sequence of Pseudonocardia asaccharolytica NBRC 16224.</title>
        <authorList>
            <person name="Hosoyama A."/>
            <person name="Uohara A."/>
            <person name="Ohji S."/>
            <person name="Ichikawa N."/>
        </authorList>
    </citation>
    <scope>NUCLEOTIDE SEQUENCE [LARGE SCALE GENOMIC DNA]</scope>
    <source>
        <strain evidence="4 5">NBRC 16224</strain>
    </source>
</reference>
<dbReference type="PANTHER" id="PTHR30204:SF93">
    <property type="entry name" value="HTH MERR-TYPE DOMAIN-CONTAINING PROTEIN"/>
    <property type="match status" value="1"/>
</dbReference>
<dbReference type="EMBL" id="BJVI01000003">
    <property type="protein sequence ID" value="GEL16703.1"/>
    <property type="molecule type" value="Genomic_DNA"/>
</dbReference>
<feature type="compositionally biased region" description="Basic and acidic residues" evidence="2">
    <location>
        <begin position="111"/>
        <end position="122"/>
    </location>
</feature>
<dbReference type="GO" id="GO:0003677">
    <property type="term" value="F:DNA binding"/>
    <property type="evidence" value="ECO:0007669"/>
    <property type="project" value="UniProtKB-KW"/>
</dbReference>
<dbReference type="GO" id="GO:0003700">
    <property type="term" value="F:DNA-binding transcription factor activity"/>
    <property type="evidence" value="ECO:0007669"/>
    <property type="project" value="InterPro"/>
</dbReference>
<dbReference type="InterPro" id="IPR047057">
    <property type="entry name" value="MerR_fam"/>
</dbReference>
<dbReference type="Proteomes" id="UP000321328">
    <property type="component" value="Unassembled WGS sequence"/>
</dbReference>
<feature type="region of interest" description="Disordered" evidence="2">
    <location>
        <begin position="103"/>
        <end position="122"/>
    </location>
</feature>
<accession>A0A511CWS8</accession>
<dbReference type="AlphaFoldDB" id="A0A511CWS8"/>
<dbReference type="InterPro" id="IPR009061">
    <property type="entry name" value="DNA-bd_dom_put_sf"/>
</dbReference>
<feature type="domain" description="HTH merR-type" evidence="3">
    <location>
        <begin position="17"/>
        <end position="85"/>
    </location>
</feature>
<dbReference type="OrthoDB" id="3387956at2"/>
<evidence type="ECO:0000256" key="2">
    <source>
        <dbReference type="SAM" id="MobiDB-lite"/>
    </source>
</evidence>
<organism evidence="4 5">
    <name type="scientific">Pseudonocardia asaccharolytica DSM 44247 = NBRC 16224</name>
    <dbReference type="NCBI Taxonomy" id="1123024"/>
    <lineage>
        <taxon>Bacteria</taxon>
        <taxon>Bacillati</taxon>
        <taxon>Actinomycetota</taxon>
        <taxon>Actinomycetes</taxon>
        <taxon>Pseudonocardiales</taxon>
        <taxon>Pseudonocardiaceae</taxon>
        <taxon>Pseudonocardia</taxon>
    </lineage>
</organism>
<comment type="caution">
    <text evidence="4">The sequence shown here is derived from an EMBL/GenBank/DDBJ whole genome shotgun (WGS) entry which is preliminary data.</text>
</comment>
<dbReference type="SMART" id="SM00422">
    <property type="entry name" value="HTH_MERR"/>
    <property type="match status" value="1"/>
</dbReference>
<name>A0A511CWS8_9PSEU</name>
<keyword evidence="1" id="KW-0238">DNA-binding</keyword>
<evidence type="ECO:0000256" key="1">
    <source>
        <dbReference type="ARBA" id="ARBA00023125"/>
    </source>
</evidence>
<dbReference type="PANTHER" id="PTHR30204">
    <property type="entry name" value="REDOX-CYCLING DRUG-SENSING TRANSCRIPTIONAL ACTIVATOR SOXR"/>
    <property type="match status" value="1"/>
</dbReference>
<keyword evidence="5" id="KW-1185">Reference proteome</keyword>
<dbReference type="STRING" id="1123024.GCA_000423625_02069"/>
<dbReference type="SUPFAM" id="SSF46955">
    <property type="entry name" value="Putative DNA-binding domain"/>
    <property type="match status" value="1"/>
</dbReference>
<evidence type="ECO:0000259" key="3">
    <source>
        <dbReference type="PROSITE" id="PS50937"/>
    </source>
</evidence>
<gene>
    <name evidence="4" type="ORF">PA7_05400</name>
</gene>
<dbReference type="Gene3D" id="1.10.1660.10">
    <property type="match status" value="1"/>
</dbReference>